<accession>A0ABX7YXL4</accession>
<evidence type="ECO:0000256" key="1">
    <source>
        <dbReference type="SAM" id="Phobius"/>
    </source>
</evidence>
<dbReference type="SMART" id="SM00530">
    <property type="entry name" value="HTH_XRE"/>
    <property type="match status" value="1"/>
</dbReference>
<dbReference type="Pfam" id="PF01381">
    <property type="entry name" value="HTH_3"/>
    <property type="match status" value="1"/>
</dbReference>
<reference evidence="3 4" key="1">
    <citation type="submission" date="2021-04" db="EMBL/GenBank/DDBJ databases">
        <title>Novel species identification of genus Shewanella.</title>
        <authorList>
            <person name="Liu G."/>
        </authorList>
    </citation>
    <scope>NUCLEOTIDE SEQUENCE [LARGE SCALE GENOMIC DNA]</scope>
    <source>
        <strain evidence="3 4">FJAT-54481</strain>
    </source>
</reference>
<evidence type="ECO:0000313" key="4">
    <source>
        <dbReference type="Proteomes" id="UP000679575"/>
    </source>
</evidence>
<evidence type="ECO:0000313" key="3">
    <source>
        <dbReference type="EMBL" id="QUN06906.1"/>
    </source>
</evidence>
<sequence>METSFNTVLALTIKQKREEQKLTQAQVAELMGMTSAGWGKIENGQATLSVDNIYKFCQLKEINIDVSSLINLAELRVNELTKAGWSVGTLTKREDDKLLWGYSFDKSLSSNLKVKAAFLGVAAVSPALGGIISAAVIGAELAGKFFEKKDDDSSDK</sequence>
<keyword evidence="1" id="KW-1133">Transmembrane helix</keyword>
<keyword evidence="1" id="KW-0472">Membrane</keyword>
<dbReference type="CDD" id="cd00093">
    <property type="entry name" value="HTH_XRE"/>
    <property type="match status" value="1"/>
</dbReference>
<dbReference type="InterPro" id="IPR010982">
    <property type="entry name" value="Lambda_DNA-bd_dom_sf"/>
</dbReference>
<dbReference type="Gene3D" id="1.10.260.40">
    <property type="entry name" value="lambda repressor-like DNA-binding domains"/>
    <property type="match status" value="1"/>
</dbReference>
<proteinExistence type="predicted"/>
<dbReference type="Proteomes" id="UP000679575">
    <property type="component" value="Chromosome"/>
</dbReference>
<evidence type="ECO:0000259" key="2">
    <source>
        <dbReference type="PROSITE" id="PS50943"/>
    </source>
</evidence>
<dbReference type="InterPro" id="IPR001387">
    <property type="entry name" value="Cro/C1-type_HTH"/>
</dbReference>
<keyword evidence="1" id="KW-0812">Transmembrane</keyword>
<dbReference type="SUPFAM" id="SSF47413">
    <property type="entry name" value="lambda repressor-like DNA-binding domains"/>
    <property type="match status" value="1"/>
</dbReference>
<dbReference type="RefSeq" id="WP_212595912.1">
    <property type="nucleotide sequence ID" value="NZ_CP073587.1"/>
</dbReference>
<protein>
    <submittedName>
        <fullName evidence="3">Helix-turn-helix transcriptional regulator</fullName>
    </submittedName>
</protein>
<dbReference type="EMBL" id="CP073587">
    <property type="protein sequence ID" value="QUN06906.1"/>
    <property type="molecule type" value="Genomic_DNA"/>
</dbReference>
<feature type="transmembrane region" description="Helical" evidence="1">
    <location>
        <begin position="116"/>
        <end position="139"/>
    </location>
</feature>
<organism evidence="3 4">
    <name type="scientific">Shewanella yunxiaonensis</name>
    <dbReference type="NCBI Taxonomy" id="2829809"/>
    <lineage>
        <taxon>Bacteria</taxon>
        <taxon>Pseudomonadati</taxon>
        <taxon>Pseudomonadota</taxon>
        <taxon>Gammaproteobacteria</taxon>
        <taxon>Alteromonadales</taxon>
        <taxon>Shewanellaceae</taxon>
        <taxon>Shewanella</taxon>
    </lineage>
</organism>
<keyword evidence="4" id="KW-1185">Reference proteome</keyword>
<name>A0ABX7YXL4_9GAMM</name>
<dbReference type="PROSITE" id="PS50943">
    <property type="entry name" value="HTH_CROC1"/>
    <property type="match status" value="1"/>
</dbReference>
<feature type="domain" description="HTH cro/C1-type" evidence="2">
    <location>
        <begin position="13"/>
        <end position="67"/>
    </location>
</feature>
<gene>
    <name evidence="3" type="ORF">KDN34_05530</name>
</gene>